<keyword evidence="3 6" id="KW-0378">Hydrolase</keyword>
<comment type="similarity">
    <text evidence="1 6">Belongs to the glycosyl hydrolase 43 family.</text>
</comment>
<dbReference type="SUPFAM" id="SSF75005">
    <property type="entry name" value="Arabinanase/levansucrase/invertase"/>
    <property type="match status" value="1"/>
</dbReference>
<comment type="caution">
    <text evidence="8">The sequence shown here is derived from an EMBL/GenBank/DDBJ whole genome shotgun (WGS) entry which is preliminary data.</text>
</comment>
<evidence type="ECO:0000313" key="8">
    <source>
        <dbReference type="EMBL" id="MFC3671600.1"/>
    </source>
</evidence>
<evidence type="ECO:0000256" key="3">
    <source>
        <dbReference type="ARBA" id="ARBA00022801"/>
    </source>
</evidence>
<proteinExistence type="inferred from homology"/>
<dbReference type="EMBL" id="JBHRYE010000012">
    <property type="protein sequence ID" value="MFC3671600.1"/>
    <property type="molecule type" value="Genomic_DNA"/>
</dbReference>
<feature type="chain" id="PRO_5045376955" evidence="7">
    <location>
        <begin position="26"/>
        <end position="458"/>
    </location>
</feature>
<evidence type="ECO:0000256" key="5">
    <source>
        <dbReference type="ARBA" id="ARBA00023295"/>
    </source>
</evidence>
<sequence>MKNWAAWWAAALALALAVMPAGLRAADPAWDRPHAANPLLPGYFADPTIVHDGRRWTIFATADPWGGDHLAMWQSTNGRDWTWSQPAWPSKAAATSPSSGDAMVWAPSVVKGRDGRWWMYVSVGSEVWVGSAPAPGGPWADANHGRPLIPGNFRPGFHMIDAEAFIDRDGQAWLAWGSGLNWVNGHCFVVRLAADMVHFAGPVEDVTPTHYFEAPFLLRARDGYVLSYSAGNTTRDTYQVRYATGPSPRGPFTEAPNSPILQTQPGDAIISPGHHAFFRSGGRAFILYHRQALPWRAGQPETLRQVAVDGLEISPGPRLLVRGRWGPGVDHAGVAVPGWAAHRTTGLPWRALGGTDRAASDDNFATLWRPSADRRLVADLGRVRALRETWLRPEFPDRAMRVSLSTSRDGRHWRAVTGPVARNGSPIHLGRNLTARYLRLDLLDDKPMGLWEWTMLPR</sequence>
<evidence type="ECO:0000256" key="2">
    <source>
        <dbReference type="ARBA" id="ARBA00022651"/>
    </source>
</evidence>
<evidence type="ECO:0000256" key="6">
    <source>
        <dbReference type="RuleBase" id="RU361187"/>
    </source>
</evidence>
<dbReference type="CDD" id="cd18608">
    <property type="entry name" value="GH43_F5-8_typeC-like"/>
    <property type="match status" value="1"/>
</dbReference>
<keyword evidence="9" id="KW-1185">Reference proteome</keyword>
<dbReference type="Proteomes" id="UP001595683">
    <property type="component" value="Unassembled WGS sequence"/>
</dbReference>
<dbReference type="InterPro" id="IPR008979">
    <property type="entry name" value="Galactose-bd-like_sf"/>
</dbReference>
<feature type="signal peptide" evidence="7">
    <location>
        <begin position="1"/>
        <end position="25"/>
    </location>
</feature>
<keyword evidence="5 6" id="KW-0326">Glycosidase</keyword>
<dbReference type="PANTHER" id="PTHR43772:SF2">
    <property type="entry name" value="PUTATIVE (AFU_ORTHOLOGUE AFUA_2G04480)-RELATED"/>
    <property type="match status" value="1"/>
</dbReference>
<evidence type="ECO:0000313" key="9">
    <source>
        <dbReference type="Proteomes" id="UP001595683"/>
    </source>
</evidence>
<name>A0ABV7V2E3_9SPHN</name>
<reference evidence="9" key="1">
    <citation type="journal article" date="2019" name="Int. J. Syst. Evol. Microbiol.">
        <title>The Global Catalogue of Microorganisms (GCM) 10K type strain sequencing project: providing services to taxonomists for standard genome sequencing and annotation.</title>
        <authorList>
            <consortium name="The Broad Institute Genomics Platform"/>
            <consortium name="The Broad Institute Genome Sequencing Center for Infectious Disease"/>
            <person name="Wu L."/>
            <person name="Ma J."/>
        </authorList>
    </citation>
    <scope>NUCLEOTIDE SEQUENCE [LARGE SCALE GENOMIC DNA]</scope>
    <source>
        <strain evidence="9">KCTC 42224</strain>
    </source>
</reference>
<dbReference type="Pfam" id="PF04616">
    <property type="entry name" value="Glyco_hydro_43"/>
    <property type="match status" value="1"/>
</dbReference>
<dbReference type="SUPFAM" id="SSF49785">
    <property type="entry name" value="Galactose-binding domain-like"/>
    <property type="match status" value="1"/>
</dbReference>
<dbReference type="Gene3D" id="2.60.120.260">
    <property type="entry name" value="Galactose-binding domain-like"/>
    <property type="match status" value="1"/>
</dbReference>
<dbReference type="InterPro" id="IPR052176">
    <property type="entry name" value="Glycosyl_Hydrlase_43_Enz"/>
</dbReference>
<dbReference type="InterPro" id="IPR006710">
    <property type="entry name" value="Glyco_hydro_43"/>
</dbReference>
<accession>A0ABV7V2E3</accession>
<protein>
    <submittedName>
        <fullName evidence="8">Family 43 glycosylhydrolase</fullName>
    </submittedName>
</protein>
<evidence type="ECO:0000256" key="4">
    <source>
        <dbReference type="ARBA" id="ARBA00023277"/>
    </source>
</evidence>
<keyword evidence="2" id="KW-0858">Xylan degradation</keyword>
<keyword evidence="7" id="KW-0732">Signal</keyword>
<evidence type="ECO:0000256" key="7">
    <source>
        <dbReference type="SAM" id="SignalP"/>
    </source>
</evidence>
<evidence type="ECO:0000256" key="1">
    <source>
        <dbReference type="ARBA" id="ARBA00009865"/>
    </source>
</evidence>
<keyword evidence="4" id="KW-0119">Carbohydrate metabolism</keyword>
<gene>
    <name evidence="8" type="ORF">ACFOOT_09180</name>
</gene>
<keyword evidence="2" id="KW-0624">Polysaccharide degradation</keyword>
<organism evidence="8 9">
    <name type="scientific">Novosphingobium pokkalii</name>
    <dbReference type="NCBI Taxonomy" id="1770194"/>
    <lineage>
        <taxon>Bacteria</taxon>
        <taxon>Pseudomonadati</taxon>
        <taxon>Pseudomonadota</taxon>
        <taxon>Alphaproteobacteria</taxon>
        <taxon>Sphingomonadales</taxon>
        <taxon>Sphingomonadaceae</taxon>
        <taxon>Novosphingobium</taxon>
    </lineage>
</organism>
<dbReference type="InterPro" id="IPR023296">
    <property type="entry name" value="Glyco_hydro_beta-prop_sf"/>
</dbReference>
<dbReference type="Gene3D" id="2.115.10.20">
    <property type="entry name" value="Glycosyl hydrolase domain, family 43"/>
    <property type="match status" value="1"/>
</dbReference>
<dbReference type="RefSeq" id="WP_229815153.1">
    <property type="nucleotide sequence ID" value="NZ_BMZP01000005.1"/>
</dbReference>
<dbReference type="PANTHER" id="PTHR43772">
    <property type="entry name" value="ENDO-1,4-BETA-XYLANASE"/>
    <property type="match status" value="1"/>
</dbReference>